<evidence type="ECO:0000313" key="2">
    <source>
        <dbReference type="EMBL" id="NHN26842.1"/>
    </source>
</evidence>
<dbReference type="EMBL" id="VEVQ02000009">
    <property type="protein sequence ID" value="NHN26842.1"/>
    <property type="molecule type" value="Genomic_DNA"/>
</dbReference>
<feature type="transmembrane region" description="Helical" evidence="1">
    <location>
        <begin position="6"/>
        <end position="33"/>
    </location>
</feature>
<gene>
    <name evidence="2" type="ORF">FIA58_014245</name>
</gene>
<keyword evidence="1" id="KW-0472">Membrane</keyword>
<comment type="caution">
    <text evidence="2">The sequence shown here is derived from an EMBL/GenBank/DDBJ whole genome shotgun (WGS) entry which is preliminary data.</text>
</comment>
<reference evidence="3" key="1">
    <citation type="submission" date="2019-05" db="EMBL/GenBank/DDBJ databases">
        <title>Flavobacterium profundi sp. nov., isolated from a deep-sea seamount.</title>
        <authorList>
            <person name="Zhang D.-C."/>
        </authorList>
    </citation>
    <scope>NUCLEOTIDE SEQUENCE [LARGE SCALE GENOMIC DNA]</scope>
    <source>
        <strain evidence="3">EC11</strain>
    </source>
</reference>
<dbReference type="InterPro" id="IPR019734">
    <property type="entry name" value="TPR_rpt"/>
</dbReference>
<dbReference type="Gene3D" id="1.25.40.10">
    <property type="entry name" value="Tetratricopeptide repeat domain"/>
    <property type="match status" value="1"/>
</dbReference>
<evidence type="ECO:0000256" key="1">
    <source>
        <dbReference type="SAM" id="Phobius"/>
    </source>
</evidence>
<keyword evidence="3" id="KW-1185">Reference proteome</keyword>
<dbReference type="Proteomes" id="UP000817854">
    <property type="component" value="Unassembled WGS sequence"/>
</dbReference>
<proteinExistence type="predicted"/>
<keyword evidence="1" id="KW-0812">Transmembrane</keyword>
<dbReference type="InterPro" id="IPR011990">
    <property type="entry name" value="TPR-like_helical_dom_sf"/>
</dbReference>
<sequence>MKIKIFKIVAFVILVYIAFNIVGVFFLELSIFAKSFKSKSYERDMDYEFKKDTSHIYKQKIDIYTFKLDSLLEINPLQTELFADKLHKKYKKETIFLEYKAIALYNQQKFHKALQLYKIIDTPYSQYLGTKMNNNRNIALCFENLKMFDSAIYYYKVSSLSDNLYKIGSCFNSKKEKDSAVFYYSKLLNTLERSENKIYYIKDIDYLKFKIDSIIK</sequence>
<keyword evidence="1" id="KW-1133">Transmembrane helix</keyword>
<name>A0ABX0ISK0_9FLAO</name>
<dbReference type="RefSeq" id="WP_140963157.1">
    <property type="nucleotide sequence ID" value="NZ_VEVQ02000009.1"/>
</dbReference>
<evidence type="ECO:0000313" key="3">
    <source>
        <dbReference type="Proteomes" id="UP000817854"/>
    </source>
</evidence>
<dbReference type="Pfam" id="PF13174">
    <property type="entry name" value="TPR_6"/>
    <property type="match status" value="1"/>
</dbReference>
<evidence type="ECO:0008006" key="4">
    <source>
        <dbReference type="Google" id="ProtNLM"/>
    </source>
</evidence>
<protein>
    <recommendedName>
        <fullName evidence="4">Tetratricopeptide repeat-like domain-containing protein</fullName>
    </recommendedName>
</protein>
<organism evidence="2 3">
    <name type="scientific">Flavobacterium jejuense</name>
    <dbReference type="NCBI Taxonomy" id="1544455"/>
    <lineage>
        <taxon>Bacteria</taxon>
        <taxon>Pseudomonadati</taxon>
        <taxon>Bacteroidota</taxon>
        <taxon>Flavobacteriia</taxon>
        <taxon>Flavobacteriales</taxon>
        <taxon>Flavobacteriaceae</taxon>
        <taxon>Flavobacterium</taxon>
    </lineage>
</organism>
<reference evidence="2 3" key="3">
    <citation type="submission" date="2020-02" db="EMBL/GenBank/DDBJ databases">
        <title>Flavobacterium profundi sp. nov., isolated from a deep-sea seamount.</title>
        <authorList>
            <person name="Zhang D.-C."/>
        </authorList>
    </citation>
    <scope>NUCLEOTIDE SEQUENCE [LARGE SCALE GENOMIC DNA]</scope>
    <source>
        <strain evidence="2 3">EC11</strain>
    </source>
</reference>
<dbReference type="SUPFAM" id="SSF48452">
    <property type="entry name" value="TPR-like"/>
    <property type="match status" value="1"/>
</dbReference>
<accession>A0ABX0ISK0</accession>
<reference evidence="2 3" key="2">
    <citation type="submission" date="2019-05" db="EMBL/GenBank/DDBJ databases">
        <authorList>
            <person name="Lianzixin W."/>
        </authorList>
    </citation>
    <scope>NUCLEOTIDE SEQUENCE [LARGE SCALE GENOMIC DNA]</scope>
    <source>
        <strain evidence="2 3">EC11</strain>
    </source>
</reference>